<dbReference type="InterPro" id="IPR001314">
    <property type="entry name" value="Peptidase_S1A"/>
</dbReference>
<dbReference type="Pfam" id="PF00089">
    <property type="entry name" value="Trypsin"/>
    <property type="match status" value="1"/>
</dbReference>
<organism evidence="3 4">
    <name type="scientific">Cylicocyclus nassatus</name>
    <name type="common">Nematode worm</name>
    <dbReference type="NCBI Taxonomy" id="53992"/>
    <lineage>
        <taxon>Eukaryota</taxon>
        <taxon>Metazoa</taxon>
        <taxon>Ecdysozoa</taxon>
        <taxon>Nematoda</taxon>
        <taxon>Chromadorea</taxon>
        <taxon>Rhabditida</taxon>
        <taxon>Rhabditina</taxon>
        <taxon>Rhabditomorpha</taxon>
        <taxon>Strongyloidea</taxon>
        <taxon>Strongylidae</taxon>
        <taxon>Cylicocyclus</taxon>
    </lineage>
</organism>
<dbReference type="InterPro" id="IPR018114">
    <property type="entry name" value="TRYPSIN_HIS"/>
</dbReference>
<keyword evidence="1" id="KW-1015">Disulfide bond</keyword>
<dbReference type="EMBL" id="CATQJL010000223">
    <property type="protein sequence ID" value="CAJ0599775.1"/>
    <property type="molecule type" value="Genomic_DNA"/>
</dbReference>
<dbReference type="InterPro" id="IPR001254">
    <property type="entry name" value="Trypsin_dom"/>
</dbReference>
<feature type="domain" description="Peptidase S1" evidence="2">
    <location>
        <begin position="117"/>
        <end position="384"/>
    </location>
</feature>
<dbReference type="PRINTS" id="PR00722">
    <property type="entry name" value="CHYMOTRYPSIN"/>
</dbReference>
<accession>A0AA36GX46</accession>
<dbReference type="PANTHER" id="PTHR24253">
    <property type="entry name" value="TRANSMEMBRANE PROTEASE SERINE"/>
    <property type="match status" value="1"/>
</dbReference>
<evidence type="ECO:0000256" key="1">
    <source>
        <dbReference type="ARBA" id="ARBA00023157"/>
    </source>
</evidence>
<dbReference type="GO" id="GO:0006508">
    <property type="term" value="P:proteolysis"/>
    <property type="evidence" value="ECO:0007669"/>
    <property type="project" value="InterPro"/>
</dbReference>
<reference evidence="3" key="1">
    <citation type="submission" date="2023-07" db="EMBL/GenBank/DDBJ databases">
        <authorList>
            <consortium name="CYATHOMIX"/>
        </authorList>
    </citation>
    <scope>NUCLEOTIDE SEQUENCE</scope>
    <source>
        <strain evidence="3">N/A</strain>
    </source>
</reference>
<dbReference type="Proteomes" id="UP001176961">
    <property type="component" value="Unassembled WGS sequence"/>
</dbReference>
<dbReference type="PANTHER" id="PTHR24253:SF162">
    <property type="entry name" value="SERINE PROTEASE 48"/>
    <property type="match status" value="1"/>
</dbReference>
<dbReference type="PROSITE" id="PS00134">
    <property type="entry name" value="TRYPSIN_HIS"/>
    <property type="match status" value="1"/>
</dbReference>
<evidence type="ECO:0000259" key="2">
    <source>
        <dbReference type="PROSITE" id="PS50240"/>
    </source>
</evidence>
<dbReference type="SMART" id="SM00020">
    <property type="entry name" value="Tryp_SPc"/>
    <property type="match status" value="1"/>
</dbReference>
<dbReference type="PROSITE" id="PS50240">
    <property type="entry name" value="TRYPSIN_DOM"/>
    <property type="match status" value="1"/>
</dbReference>
<name>A0AA36GX46_CYLNA</name>
<comment type="caution">
    <text evidence="3">The sequence shown here is derived from an EMBL/GenBank/DDBJ whole genome shotgun (WGS) entry which is preliminary data.</text>
</comment>
<sequence length="428" mass="48521">MRANLSGVQRDQPLVLDTADYYAPTCCSFKQSLGSSAMKGYVCSLIIFHFTIGQNVVYDARNCGITRIRNHARSLFGTRYRRSLNDNSTADDDELHKGLNENDVQDDDENEFMQEKVMGGRRAERGELPWAVFLHTRTDACGGTLVSRRHVITAAHCFWKSKEKGMGYCSTSNMYRLKDAIHDTEVFIGGTCSSAGRFGCTKSDIGRKYKVARAFYWSYFMFGCGGTHDIAILELTEDVPKTINHICLPFMHHVEELEDPYLKLWSFGWGVDPLNHAGKCSPYLQIADLGVKLPKETCDRMKRFKAEDTFCTISSKQPVCQGDSGGGLTTRIRGRSYLMGVVSYGPDCNSISAGKIDRQSLLQVHTNIMYHKKIIEAWIRTSSRENNAVLLHKDAWLNLLTSPYYYYRPSQPITGRRRNGANYFKQIY</sequence>
<dbReference type="GO" id="GO:0004252">
    <property type="term" value="F:serine-type endopeptidase activity"/>
    <property type="evidence" value="ECO:0007669"/>
    <property type="project" value="InterPro"/>
</dbReference>
<dbReference type="InterPro" id="IPR009003">
    <property type="entry name" value="Peptidase_S1_PA"/>
</dbReference>
<evidence type="ECO:0000313" key="4">
    <source>
        <dbReference type="Proteomes" id="UP001176961"/>
    </source>
</evidence>
<dbReference type="Gene3D" id="2.40.10.10">
    <property type="entry name" value="Trypsin-like serine proteases"/>
    <property type="match status" value="1"/>
</dbReference>
<dbReference type="InterPro" id="IPR043504">
    <property type="entry name" value="Peptidase_S1_PA_chymotrypsin"/>
</dbReference>
<gene>
    <name evidence="3" type="ORF">CYNAS_LOCUS11758</name>
</gene>
<proteinExistence type="predicted"/>
<evidence type="ECO:0000313" key="3">
    <source>
        <dbReference type="EMBL" id="CAJ0599775.1"/>
    </source>
</evidence>
<keyword evidence="4" id="KW-1185">Reference proteome</keyword>
<dbReference type="AlphaFoldDB" id="A0AA36GX46"/>
<protein>
    <recommendedName>
        <fullName evidence="2">Peptidase S1 domain-containing protein</fullName>
    </recommendedName>
</protein>
<dbReference type="SUPFAM" id="SSF50494">
    <property type="entry name" value="Trypsin-like serine proteases"/>
    <property type="match status" value="1"/>
</dbReference>